<dbReference type="EMBL" id="KE346361">
    <property type="protein sequence ID" value="KJE90661.1"/>
    <property type="molecule type" value="Genomic_DNA"/>
</dbReference>
<dbReference type="InParanoid" id="A0A0D2U6A3"/>
<organism evidence="2 3">
    <name type="scientific">Capsaspora owczarzaki (strain ATCC 30864)</name>
    <dbReference type="NCBI Taxonomy" id="595528"/>
    <lineage>
        <taxon>Eukaryota</taxon>
        <taxon>Filasterea</taxon>
        <taxon>Capsaspora</taxon>
    </lineage>
</organism>
<feature type="region of interest" description="Disordered" evidence="1">
    <location>
        <begin position="139"/>
        <end position="196"/>
    </location>
</feature>
<evidence type="ECO:0000313" key="2">
    <source>
        <dbReference type="EMBL" id="KJE90661.1"/>
    </source>
</evidence>
<accession>A0A0D2U6A3</accession>
<feature type="compositionally biased region" description="Polar residues" evidence="1">
    <location>
        <begin position="163"/>
        <end position="174"/>
    </location>
</feature>
<reference evidence="3" key="1">
    <citation type="submission" date="2011-02" db="EMBL/GenBank/DDBJ databases">
        <title>The Genome Sequence of Capsaspora owczarzaki ATCC 30864.</title>
        <authorList>
            <person name="Russ C."/>
            <person name="Cuomo C."/>
            <person name="Burger G."/>
            <person name="Gray M.W."/>
            <person name="Holland P.W.H."/>
            <person name="King N."/>
            <person name="Lang F.B.F."/>
            <person name="Roger A.J."/>
            <person name="Ruiz-Trillo I."/>
            <person name="Young S.K."/>
            <person name="Zeng Q."/>
            <person name="Gargeya S."/>
            <person name="Alvarado L."/>
            <person name="Berlin A."/>
            <person name="Chapman S.B."/>
            <person name="Chen Z."/>
            <person name="Freedman E."/>
            <person name="Gellesch M."/>
            <person name="Goldberg J."/>
            <person name="Griggs A."/>
            <person name="Gujja S."/>
            <person name="Heilman E."/>
            <person name="Heiman D."/>
            <person name="Howarth C."/>
            <person name="Mehta T."/>
            <person name="Neiman D."/>
            <person name="Pearson M."/>
            <person name="Roberts A."/>
            <person name="Saif S."/>
            <person name="Shea T."/>
            <person name="Shenoy N."/>
            <person name="Sisk P."/>
            <person name="Stolte C."/>
            <person name="Sykes S."/>
            <person name="White J."/>
            <person name="Yandava C."/>
            <person name="Haas B."/>
            <person name="Nusbaum C."/>
            <person name="Birren B."/>
        </authorList>
    </citation>
    <scope>NUCLEOTIDE SEQUENCE</scope>
    <source>
        <strain evidence="3">ATCC 30864</strain>
    </source>
</reference>
<feature type="compositionally biased region" description="Low complexity" evidence="1">
    <location>
        <begin position="180"/>
        <end position="194"/>
    </location>
</feature>
<evidence type="ECO:0000313" key="3">
    <source>
        <dbReference type="Proteomes" id="UP000008743"/>
    </source>
</evidence>
<proteinExistence type="predicted"/>
<sequence>MSDLPPSIADGTGTVRRVWKNRVIAESDATYAEQLQEDEIAENREYFGQIREAELASLRAAQALQQQEHARVQRQQSLNQDAAARDAAFAQQLLREEALALQRQRDAEARANAEAIRAAATEERRAAAFAAHQAQQSQAQAISSVQSQHSPAVRAGSAPLPQRTGSSSNLNTPPAYSPIAGSAGSSSSGGSNSNITVTITTQSPLQRQATDPGFRQGSPVVHTSVVVGNRAVVRKFGALIASALEAVEFSGDAPHCRM</sequence>
<evidence type="ECO:0000256" key="1">
    <source>
        <dbReference type="SAM" id="MobiDB-lite"/>
    </source>
</evidence>
<gene>
    <name evidence="2" type="ORF">CAOG_001934</name>
</gene>
<keyword evidence="3" id="KW-1185">Reference proteome</keyword>
<dbReference type="Proteomes" id="UP000008743">
    <property type="component" value="Unassembled WGS sequence"/>
</dbReference>
<name>A0A0D2U6A3_CAPO3</name>
<protein>
    <submittedName>
        <fullName evidence="2">Uncharacterized protein</fullName>
    </submittedName>
</protein>
<dbReference type="AlphaFoldDB" id="A0A0D2U6A3"/>